<evidence type="ECO:0000313" key="2">
    <source>
        <dbReference type="Proteomes" id="UP001295684"/>
    </source>
</evidence>
<keyword evidence="2" id="KW-1185">Reference proteome</keyword>
<dbReference type="EMBL" id="CAMPGE010001208">
    <property type="protein sequence ID" value="CAI2359984.1"/>
    <property type="molecule type" value="Genomic_DNA"/>
</dbReference>
<reference evidence="1" key="1">
    <citation type="submission" date="2023-07" db="EMBL/GenBank/DDBJ databases">
        <authorList>
            <consortium name="AG Swart"/>
            <person name="Singh M."/>
            <person name="Singh A."/>
            <person name="Seah K."/>
            <person name="Emmerich C."/>
        </authorList>
    </citation>
    <scope>NUCLEOTIDE SEQUENCE</scope>
    <source>
        <strain evidence="1">DP1</strain>
    </source>
</reference>
<organism evidence="1 2">
    <name type="scientific">Euplotes crassus</name>
    <dbReference type="NCBI Taxonomy" id="5936"/>
    <lineage>
        <taxon>Eukaryota</taxon>
        <taxon>Sar</taxon>
        <taxon>Alveolata</taxon>
        <taxon>Ciliophora</taxon>
        <taxon>Intramacronucleata</taxon>
        <taxon>Spirotrichea</taxon>
        <taxon>Hypotrichia</taxon>
        <taxon>Euplotida</taxon>
        <taxon>Euplotidae</taxon>
        <taxon>Moneuplotes</taxon>
    </lineage>
</organism>
<gene>
    <name evidence="1" type="ORF">ECRASSUSDP1_LOCUS1279</name>
</gene>
<proteinExistence type="predicted"/>
<comment type="caution">
    <text evidence="1">The sequence shown here is derived from an EMBL/GenBank/DDBJ whole genome shotgun (WGS) entry which is preliminary data.</text>
</comment>
<dbReference type="Proteomes" id="UP001295684">
    <property type="component" value="Unassembled WGS sequence"/>
</dbReference>
<protein>
    <submittedName>
        <fullName evidence="1">Uncharacterized protein</fullName>
    </submittedName>
</protein>
<dbReference type="AlphaFoldDB" id="A0AAD1X436"/>
<evidence type="ECO:0000313" key="1">
    <source>
        <dbReference type="EMBL" id="CAI2359984.1"/>
    </source>
</evidence>
<name>A0AAD1X436_EUPCR</name>
<sequence>MGNNFSSQICCKGCKEACGDMSEENFNNNEGNIKTDIVLVGDESNKKLKKLDCNAGSPQFFTPPDYSSNPSSKIIMKRSDRKFVTNEDEEDISIPPSIKKGPKRLQWEIQNCIKLASTSGRLQSTSTLASPMEFREDSAVKVNFSSNQHLETFGVKEHTTDRLKDELQTVVNFCAFQRNFLSNFHDQIAQKNNNTITDQNVEDRHQKTEESLDKVIEKVNGICQEDTQHDPILNSEIVTNLHENTSKGKVISEESKENGREPIAEEQMKKPLNHQITFNPEQMINAQERIDTNNEPDLSEIAPPEGTPEVDWEEFDQLDYTTKKEYGEGIQGSEDDDFDLQENHEVLKELNQRDTFFTIPSRASNQVERYSHKRIERKLKTVDLSNTEYVSPKNASLTNQHLNICNFKCVDVEDHDKVMQEYYGHKEELELHTIQEVSMEFSRASDINSCRSSGSPRQNQSKPEETGLFIRDTLKFFKKNSEEFIELTCEFTGESLECYEESDLESKLFMKINTDSMFKIIPRYDKYMDLARYKFEIILTEEYETKEGLHHSAMKKSDNFPQEDIISENKFYYIFGCDEQSTYEKWLGFIGNCLQISSEN</sequence>
<accession>A0AAD1X436</accession>